<gene>
    <name evidence="2" type="ORF">ACFSUC_09085</name>
</gene>
<evidence type="ECO:0000313" key="2">
    <source>
        <dbReference type="EMBL" id="MFD2671759.1"/>
    </source>
</evidence>
<organism evidence="2 3">
    <name type="scientific">Marinicrinis sediminis</name>
    <dbReference type="NCBI Taxonomy" id="1652465"/>
    <lineage>
        <taxon>Bacteria</taxon>
        <taxon>Bacillati</taxon>
        <taxon>Bacillota</taxon>
        <taxon>Bacilli</taxon>
        <taxon>Bacillales</taxon>
        <taxon>Paenibacillaceae</taxon>
    </lineage>
</organism>
<proteinExistence type="predicted"/>
<feature type="transmembrane region" description="Helical" evidence="1">
    <location>
        <begin position="56"/>
        <end position="76"/>
    </location>
</feature>
<feature type="transmembrane region" description="Helical" evidence="1">
    <location>
        <begin position="121"/>
        <end position="141"/>
    </location>
</feature>
<feature type="transmembrane region" description="Helical" evidence="1">
    <location>
        <begin position="83"/>
        <end position="106"/>
    </location>
</feature>
<comment type="caution">
    <text evidence="2">The sequence shown here is derived from an EMBL/GenBank/DDBJ whole genome shotgun (WGS) entry which is preliminary data.</text>
</comment>
<name>A0ABW5RBK0_9BACL</name>
<keyword evidence="1" id="KW-1133">Transmembrane helix</keyword>
<feature type="transmembrane region" description="Helical" evidence="1">
    <location>
        <begin position="162"/>
        <end position="182"/>
    </location>
</feature>
<dbReference type="RefSeq" id="WP_379929232.1">
    <property type="nucleotide sequence ID" value="NZ_JBHUMM010000014.1"/>
</dbReference>
<dbReference type="EMBL" id="JBHUMM010000014">
    <property type="protein sequence ID" value="MFD2671759.1"/>
    <property type="molecule type" value="Genomic_DNA"/>
</dbReference>
<protein>
    <submittedName>
        <fullName evidence="2">Uncharacterized protein</fullName>
    </submittedName>
</protein>
<keyword evidence="3" id="KW-1185">Reference proteome</keyword>
<evidence type="ECO:0000313" key="3">
    <source>
        <dbReference type="Proteomes" id="UP001597497"/>
    </source>
</evidence>
<evidence type="ECO:0000256" key="1">
    <source>
        <dbReference type="SAM" id="Phobius"/>
    </source>
</evidence>
<dbReference type="Proteomes" id="UP001597497">
    <property type="component" value="Unassembled WGS sequence"/>
</dbReference>
<keyword evidence="1" id="KW-0472">Membrane</keyword>
<accession>A0ABW5RBK0</accession>
<feature type="transmembrane region" description="Helical" evidence="1">
    <location>
        <begin position="188"/>
        <end position="211"/>
    </location>
</feature>
<reference evidence="3" key="1">
    <citation type="journal article" date="2019" name="Int. J. Syst. Evol. Microbiol.">
        <title>The Global Catalogue of Microorganisms (GCM) 10K type strain sequencing project: providing services to taxonomists for standard genome sequencing and annotation.</title>
        <authorList>
            <consortium name="The Broad Institute Genomics Platform"/>
            <consortium name="The Broad Institute Genome Sequencing Center for Infectious Disease"/>
            <person name="Wu L."/>
            <person name="Ma J."/>
        </authorList>
    </citation>
    <scope>NUCLEOTIDE SEQUENCE [LARGE SCALE GENOMIC DNA]</scope>
    <source>
        <strain evidence="3">KCTC 33676</strain>
    </source>
</reference>
<sequence>MDFVLFHLFSILEVIFMITVVFVLFGIPMKPFMAQILFASFILPQISYYMRFQLELSSFVLIAYEVSLIVFLIVMFKIKWVHSLLLGVAMLLYLSFVQLATMLSAISSGLFEFTDFQPLTVFAYFVQGIFALISWLIIILLKKFKFHFQFVRYQPPQRRTVTYGKKAIGLVAGMFVCNWVIYSFVLQSIYTMSLFFVVLTLEFAILIAASLKREAV</sequence>
<feature type="transmembrane region" description="Helical" evidence="1">
    <location>
        <begin position="6"/>
        <end position="25"/>
    </location>
</feature>
<keyword evidence="1" id="KW-0812">Transmembrane</keyword>